<keyword evidence="2" id="KW-1185">Reference proteome</keyword>
<dbReference type="STRING" id="314232.SKA53_04268"/>
<dbReference type="EMBL" id="AAMS01000005">
    <property type="protein sequence ID" value="EAQ06271.1"/>
    <property type="molecule type" value="Genomic_DNA"/>
</dbReference>
<evidence type="ECO:0000313" key="1">
    <source>
        <dbReference type="EMBL" id="EAQ06271.1"/>
    </source>
</evidence>
<protein>
    <recommendedName>
        <fullName evidence="3">MAE-28990/MAE-18760-like HEPN domain-containing protein</fullName>
    </recommendedName>
</protein>
<dbReference type="Proteomes" id="UP000004507">
    <property type="component" value="Unassembled WGS sequence"/>
</dbReference>
<evidence type="ECO:0000313" key="2">
    <source>
        <dbReference type="Proteomes" id="UP000004507"/>
    </source>
</evidence>
<name>A3V5U7_9RHOB</name>
<accession>A3V5U7</accession>
<gene>
    <name evidence="1" type="ORF">SKA53_04268</name>
</gene>
<dbReference type="HOGENOM" id="CLU_1446050_0_0_5"/>
<evidence type="ECO:0008006" key="3">
    <source>
        <dbReference type="Google" id="ProtNLM"/>
    </source>
</evidence>
<dbReference type="OrthoDB" id="570199at2"/>
<reference evidence="1 2" key="1">
    <citation type="submission" date="2006-01" db="EMBL/GenBank/DDBJ databases">
        <authorList>
            <person name="Hagstrom A."/>
            <person name="Ferriera S."/>
            <person name="Johnson J."/>
            <person name="Kravitz S."/>
            <person name="Halpern A."/>
            <person name="Remington K."/>
            <person name="Beeson K."/>
            <person name="Tran B."/>
            <person name="Rogers Y.-H."/>
            <person name="Friedman R."/>
            <person name="Venter J.C."/>
        </authorList>
    </citation>
    <scope>NUCLEOTIDE SEQUENCE [LARGE SCALE GENOMIC DNA]</scope>
    <source>
        <strain evidence="1 2">SKA53</strain>
    </source>
</reference>
<dbReference type="AlphaFoldDB" id="A3V5U7"/>
<proteinExistence type="predicted"/>
<comment type="caution">
    <text evidence="1">The sequence shown here is derived from an EMBL/GenBank/DDBJ whole genome shotgun (WGS) entry which is preliminary data.</text>
</comment>
<organism evidence="1 2">
    <name type="scientific">Yoonia vestfoldensis SKA53</name>
    <dbReference type="NCBI Taxonomy" id="314232"/>
    <lineage>
        <taxon>Bacteria</taxon>
        <taxon>Pseudomonadati</taxon>
        <taxon>Pseudomonadota</taxon>
        <taxon>Alphaproteobacteria</taxon>
        <taxon>Rhodobacterales</taxon>
        <taxon>Paracoccaceae</taxon>
        <taxon>Yoonia</taxon>
    </lineage>
</organism>
<dbReference type="RefSeq" id="WP_007204809.1">
    <property type="nucleotide sequence ID" value="NZ_CH672414.1"/>
</dbReference>
<sequence>MSEQITREVHEIVGQFFLDMGRTEYAMDEFVWMASRTHPEIMESFHYKHGEKRSSRPPMNAAERLDIACHFFKNITELSKLHDASGKIDVDEWFENLKRTKDFRNDLVHGNIDLTYTNDAGTFLRVHKYETPRSGVKGKIRRKVIALDSIRDAIEHIRYDRSAFRTALSEIESIEKSLISSQVNTYE</sequence>